<sequence>MYSPTPEHCSGSKAALLSCTFPSITRKSSVATSNLKYQGKRLPFLLLHFPVNRELKHKVKNNLLPERTKIQRERDITKQITSVACGRSTVMVTPILIHTTSREHPHLLVCINILNDTAAQGFAGLLVITAGPKLQQVALAALTVNWNSHIVTTVTASFPRRASVEPHDTKAEGGQHALGKDMRTRCPGRHLSWARSISSDAALGSSGGFRLTSKKSHPYTDASHLCLKPKSSSCPKRTGTRRDDPEVRGHLHTLSSIQEPDQLTDMKLMLLRGTTAHVLLHVICLLARGGEHFQCTTNGGGYNLLQASRAVPTYLKQSDKNQGKTTARESRQALVESRCSRPTGQLVVGLPLLHLRRRKRHCVHSHHVQFFETHPLPHEEKCTG</sequence>
<reference evidence="3" key="1">
    <citation type="journal article" date="2013" name="Nat. Genet.">
        <title>The duck genome and transcriptome provide insight into an avian influenza virus reservoir species.</title>
        <authorList>
            <person name="Huang Y."/>
            <person name="Li Y."/>
            <person name="Burt D.W."/>
            <person name="Chen H."/>
            <person name="Zhang Y."/>
            <person name="Qian W."/>
            <person name="Kim H."/>
            <person name="Gan S."/>
            <person name="Zhao Y."/>
            <person name="Li J."/>
            <person name="Yi K."/>
            <person name="Feng H."/>
            <person name="Zhu P."/>
            <person name="Li B."/>
            <person name="Liu Q."/>
            <person name="Fairley S."/>
            <person name="Magor K.E."/>
            <person name="Du Z."/>
            <person name="Hu X."/>
            <person name="Goodman L."/>
            <person name="Tafer H."/>
            <person name="Vignal A."/>
            <person name="Lee T."/>
            <person name="Kim K.W."/>
            <person name="Sheng Z."/>
            <person name="An Y."/>
            <person name="Searle S."/>
            <person name="Herrero J."/>
            <person name="Groenen M.A."/>
            <person name="Crooijmans R.P."/>
            <person name="Faraut T."/>
            <person name="Cai Q."/>
            <person name="Webster R.G."/>
            <person name="Aldridge J.R."/>
            <person name="Warren W.C."/>
            <person name="Bartschat S."/>
            <person name="Kehr S."/>
            <person name="Marz M."/>
            <person name="Stadler P.F."/>
            <person name="Smith J."/>
            <person name="Kraus R.H."/>
            <person name="Zhao Y."/>
            <person name="Ren L."/>
            <person name="Fei J."/>
            <person name="Morisson M."/>
            <person name="Kaiser P."/>
            <person name="Griffin D.K."/>
            <person name="Rao M."/>
            <person name="Pitel F."/>
            <person name="Wang J."/>
            <person name="Li N."/>
        </authorList>
    </citation>
    <scope>NUCLEOTIDE SEQUENCE [LARGE SCALE GENOMIC DNA]</scope>
</reference>
<evidence type="ECO:0000313" key="3">
    <source>
        <dbReference type="Proteomes" id="UP000296049"/>
    </source>
</evidence>
<name>R0K4J1_ANAPL</name>
<dbReference type="Proteomes" id="UP000296049">
    <property type="component" value="Unassembled WGS sequence"/>
</dbReference>
<dbReference type="AlphaFoldDB" id="R0K4J1"/>
<organism evidence="2 3">
    <name type="scientific">Anas platyrhynchos</name>
    <name type="common">Mallard</name>
    <name type="synonym">Anas boschas</name>
    <dbReference type="NCBI Taxonomy" id="8839"/>
    <lineage>
        <taxon>Eukaryota</taxon>
        <taxon>Metazoa</taxon>
        <taxon>Chordata</taxon>
        <taxon>Craniata</taxon>
        <taxon>Vertebrata</taxon>
        <taxon>Euteleostomi</taxon>
        <taxon>Archelosauria</taxon>
        <taxon>Archosauria</taxon>
        <taxon>Dinosauria</taxon>
        <taxon>Saurischia</taxon>
        <taxon>Theropoda</taxon>
        <taxon>Coelurosauria</taxon>
        <taxon>Aves</taxon>
        <taxon>Neognathae</taxon>
        <taxon>Galloanserae</taxon>
        <taxon>Anseriformes</taxon>
        <taxon>Anatidae</taxon>
        <taxon>Anatinae</taxon>
        <taxon>Anas</taxon>
    </lineage>
</organism>
<dbReference type="EMBL" id="KB742772">
    <property type="protein sequence ID" value="EOB04657.1"/>
    <property type="molecule type" value="Genomic_DNA"/>
</dbReference>
<accession>R0K4J1</accession>
<gene>
    <name evidence="2" type="ORF">Anapl_15301</name>
</gene>
<evidence type="ECO:0000313" key="2">
    <source>
        <dbReference type="EMBL" id="EOB04657.1"/>
    </source>
</evidence>
<keyword evidence="3" id="KW-1185">Reference proteome</keyword>
<evidence type="ECO:0000256" key="1">
    <source>
        <dbReference type="SAM" id="MobiDB-lite"/>
    </source>
</evidence>
<feature type="region of interest" description="Disordered" evidence="1">
    <location>
        <begin position="162"/>
        <end position="182"/>
    </location>
</feature>
<protein>
    <submittedName>
        <fullName evidence="2">Uncharacterized protein</fullName>
    </submittedName>
</protein>
<proteinExistence type="predicted"/>